<dbReference type="GO" id="GO:0005737">
    <property type="term" value="C:cytoplasm"/>
    <property type="evidence" value="ECO:0007669"/>
    <property type="project" value="UniProtKB-SubCell"/>
</dbReference>
<evidence type="ECO:0000313" key="7">
    <source>
        <dbReference type="Proteomes" id="UP000600449"/>
    </source>
</evidence>
<evidence type="ECO:0000313" key="6">
    <source>
        <dbReference type="EMBL" id="GGK51114.1"/>
    </source>
</evidence>
<dbReference type="InterPro" id="IPR019903">
    <property type="entry name" value="RIC_family"/>
</dbReference>
<dbReference type="Gene3D" id="1.20.120.520">
    <property type="entry name" value="nmb1532 protein domain like"/>
    <property type="match status" value="1"/>
</dbReference>
<keyword evidence="4" id="KW-0408">Iron</keyword>
<dbReference type="PANTHER" id="PTHR36438">
    <property type="entry name" value="IRON-SULFUR CLUSTER REPAIR PROTEIN YTFE"/>
    <property type="match status" value="1"/>
</dbReference>
<comment type="caution">
    <text evidence="6">The sequence shown here is derived from an EMBL/GenBank/DDBJ whole genome shotgun (WGS) entry which is preliminary data.</text>
</comment>
<gene>
    <name evidence="6" type="ORF">GCM10011322_42750</name>
</gene>
<accession>A0A917QHJ6</accession>
<evidence type="ECO:0000256" key="1">
    <source>
        <dbReference type="ARBA" id="ARBA00004496"/>
    </source>
</evidence>
<keyword evidence="2" id="KW-0963">Cytoplasm</keyword>
<dbReference type="Pfam" id="PF01814">
    <property type="entry name" value="Hemerythrin"/>
    <property type="match status" value="1"/>
</dbReference>
<evidence type="ECO:0000256" key="4">
    <source>
        <dbReference type="ARBA" id="ARBA00023004"/>
    </source>
</evidence>
<evidence type="ECO:0000256" key="2">
    <source>
        <dbReference type="ARBA" id="ARBA00022490"/>
    </source>
</evidence>
<dbReference type="GO" id="GO:0046872">
    <property type="term" value="F:metal ion binding"/>
    <property type="evidence" value="ECO:0007669"/>
    <property type="project" value="UniProtKB-KW"/>
</dbReference>
<organism evidence="6 7">
    <name type="scientific">Salinarimonas ramus</name>
    <dbReference type="NCBI Taxonomy" id="690164"/>
    <lineage>
        <taxon>Bacteria</taxon>
        <taxon>Pseudomonadati</taxon>
        <taxon>Pseudomonadota</taxon>
        <taxon>Alphaproteobacteria</taxon>
        <taxon>Hyphomicrobiales</taxon>
        <taxon>Salinarimonadaceae</taxon>
        <taxon>Salinarimonas</taxon>
    </lineage>
</organism>
<dbReference type="PANTHER" id="PTHR36438:SF1">
    <property type="entry name" value="IRON-SULFUR CLUSTER REPAIR PROTEIN YTFE"/>
    <property type="match status" value="1"/>
</dbReference>
<name>A0A917QHJ6_9HYPH</name>
<sequence length="216" mass="23156">MTTLAETQTLTLAERSVGEIATSVPGATAIFRKFKLSFCCGGEAPLAQAAAERGIPLETLLAELSALDAVIPAADPADKGRIAQHVAERFHAAHRRELPELIRLARKVERVHGDHEQAPHGLADTLEDLVATLADQMELEETTLFPALSAGDSSRQEEITAEHAAVERALHDLEHLTDGFAPPPGACRSWQALYLGGAKLADDLRAHLALERSLVA</sequence>
<proteinExistence type="predicted"/>
<keyword evidence="7" id="KW-1185">Reference proteome</keyword>
<feature type="domain" description="Hemerythrin-like" evidence="5">
    <location>
        <begin position="88"/>
        <end position="214"/>
    </location>
</feature>
<evidence type="ECO:0000259" key="5">
    <source>
        <dbReference type="Pfam" id="PF01814"/>
    </source>
</evidence>
<dbReference type="Pfam" id="PF04405">
    <property type="entry name" value="ScdA_N"/>
    <property type="match status" value="1"/>
</dbReference>
<protein>
    <submittedName>
        <fullName evidence="6">Iron-sulfur cluster repair di-iron protein</fullName>
    </submittedName>
</protein>
<reference evidence="6 7" key="1">
    <citation type="journal article" date="2014" name="Int. J. Syst. Evol. Microbiol.">
        <title>Complete genome sequence of Corynebacterium casei LMG S-19264T (=DSM 44701T), isolated from a smear-ripened cheese.</title>
        <authorList>
            <consortium name="US DOE Joint Genome Institute (JGI-PGF)"/>
            <person name="Walter F."/>
            <person name="Albersmeier A."/>
            <person name="Kalinowski J."/>
            <person name="Ruckert C."/>
        </authorList>
    </citation>
    <scope>NUCLEOTIDE SEQUENCE [LARGE SCALE GENOMIC DNA]</scope>
    <source>
        <strain evidence="6 7">CGMCC 1.9161</strain>
    </source>
</reference>
<dbReference type="InterPro" id="IPR012312">
    <property type="entry name" value="Hemerythrin-like"/>
</dbReference>
<dbReference type="Proteomes" id="UP000600449">
    <property type="component" value="Unassembled WGS sequence"/>
</dbReference>
<dbReference type="AlphaFoldDB" id="A0A917QHJ6"/>
<dbReference type="EMBL" id="BMMF01000015">
    <property type="protein sequence ID" value="GGK51114.1"/>
    <property type="molecule type" value="Genomic_DNA"/>
</dbReference>
<dbReference type="RefSeq" id="WP_188915310.1">
    <property type="nucleotide sequence ID" value="NZ_BMMF01000015.1"/>
</dbReference>
<keyword evidence="3" id="KW-0479">Metal-binding</keyword>
<evidence type="ECO:0000256" key="3">
    <source>
        <dbReference type="ARBA" id="ARBA00022723"/>
    </source>
</evidence>
<comment type="subcellular location">
    <subcellularLocation>
        <location evidence="1">Cytoplasm</location>
    </subcellularLocation>
</comment>